<dbReference type="InterPro" id="IPR009576">
    <property type="entry name" value="Biofilm_formation_YgiB"/>
</dbReference>
<dbReference type="Pfam" id="PF06693">
    <property type="entry name" value="DUF1190"/>
    <property type="match status" value="1"/>
</dbReference>
<evidence type="ECO:0000313" key="3">
    <source>
        <dbReference type="Proteomes" id="UP000640333"/>
    </source>
</evidence>
<feature type="region of interest" description="Disordered" evidence="1">
    <location>
        <begin position="173"/>
        <end position="197"/>
    </location>
</feature>
<dbReference type="Proteomes" id="UP000640333">
    <property type="component" value="Unassembled WGS sequence"/>
</dbReference>
<protein>
    <submittedName>
        <fullName evidence="2">DUF1190 domain-containing protein</fullName>
    </submittedName>
</protein>
<name>A0A8J7JY48_9GAMM</name>
<proteinExistence type="predicted"/>
<evidence type="ECO:0000313" key="2">
    <source>
        <dbReference type="EMBL" id="MBE9397128.1"/>
    </source>
</evidence>
<gene>
    <name evidence="2" type="ORF">IOQ59_07620</name>
</gene>
<evidence type="ECO:0000256" key="1">
    <source>
        <dbReference type="SAM" id="MobiDB-lite"/>
    </source>
</evidence>
<dbReference type="RefSeq" id="WP_193952679.1">
    <property type="nucleotide sequence ID" value="NZ_JADEYS010000006.1"/>
</dbReference>
<dbReference type="AlphaFoldDB" id="A0A8J7JY48"/>
<organism evidence="2 3">
    <name type="scientific">Pontibacterium sinense</name>
    <dbReference type="NCBI Taxonomy" id="2781979"/>
    <lineage>
        <taxon>Bacteria</taxon>
        <taxon>Pseudomonadati</taxon>
        <taxon>Pseudomonadota</taxon>
        <taxon>Gammaproteobacteria</taxon>
        <taxon>Oceanospirillales</taxon>
        <taxon>Oceanospirillaceae</taxon>
        <taxon>Pontibacterium</taxon>
    </lineage>
</organism>
<feature type="compositionally biased region" description="Low complexity" evidence="1">
    <location>
        <begin position="188"/>
        <end position="197"/>
    </location>
</feature>
<accession>A0A8J7JY48</accession>
<sequence>MKRSRQINLNKMRKLPDLSAAQLAKVSIVLGGSYMLTGCDSTDAFIYRTIGECELDNPLDLQRCEMAYQKALGEWNRTAPRYLSMSNCEYDFGYNSCEQRTRYFYPLMAGFMLGENEQTSDEYDLDFDRPKALGKSKNASSYNKWVGANGALFGDADKRKLSVGNKAFTPLKGSSRTLGRGGFGKTISSRSSSSWGG</sequence>
<keyword evidence="3" id="KW-1185">Reference proteome</keyword>
<dbReference type="EMBL" id="JADEYS010000006">
    <property type="protein sequence ID" value="MBE9397128.1"/>
    <property type="molecule type" value="Genomic_DNA"/>
</dbReference>
<comment type="caution">
    <text evidence="2">The sequence shown here is derived from an EMBL/GenBank/DDBJ whole genome shotgun (WGS) entry which is preliminary data.</text>
</comment>
<reference evidence="2" key="1">
    <citation type="submission" date="2020-10" db="EMBL/GenBank/DDBJ databases">
        <title>Bacterium isolated from coastal waters sediment.</title>
        <authorList>
            <person name="Chen R.-J."/>
            <person name="Lu D.-C."/>
            <person name="Zhu K.-L."/>
            <person name="Du Z.-J."/>
        </authorList>
    </citation>
    <scope>NUCLEOTIDE SEQUENCE</scope>
    <source>
        <strain evidence="2">N1Y112</strain>
    </source>
</reference>